<keyword evidence="2" id="KW-1185">Reference proteome</keyword>
<reference evidence="2" key="1">
    <citation type="journal article" date="2019" name="Int. J. Syst. Evol. Microbiol.">
        <title>The Global Catalogue of Microorganisms (GCM) 10K type strain sequencing project: providing services to taxonomists for standard genome sequencing and annotation.</title>
        <authorList>
            <consortium name="The Broad Institute Genomics Platform"/>
            <consortium name="The Broad Institute Genome Sequencing Center for Infectious Disease"/>
            <person name="Wu L."/>
            <person name="Ma J."/>
        </authorList>
    </citation>
    <scope>NUCLEOTIDE SEQUENCE [LARGE SCALE GENOMIC DNA]</scope>
    <source>
        <strain evidence="2">CGMCC 1.15474</strain>
    </source>
</reference>
<protein>
    <submittedName>
        <fullName evidence="1">Uncharacterized protein</fullName>
    </submittedName>
</protein>
<gene>
    <name evidence="1" type="ORF">ACFSKK_22555</name>
</gene>
<name>A0ABW5C5W2_9BACI</name>
<sequence length="164" mass="19158">MATAKIIPFPIDKANKIVTGSQVSVYDLFPKQVADDFMEYHRQSSDWRNHARKNTIYDGYPWVAPCDPVVEGLVWYIDEMKRFGVWVLNKSGEEIQLNKQFDFGWSPFVRKSTAPPHEPVHIQSVEIRNYLIWYVDEDGYGQYGMLQKDGTVWLPQQKPANWES</sequence>
<organism evidence="1 2">
    <name type="scientific">Metabacillus endolithicus</name>
    <dbReference type="NCBI Taxonomy" id="1535204"/>
    <lineage>
        <taxon>Bacteria</taxon>
        <taxon>Bacillati</taxon>
        <taxon>Bacillota</taxon>
        <taxon>Bacilli</taxon>
        <taxon>Bacillales</taxon>
        <taxon>Bacillaceae</taxon>
        <taxon>Metabacillus</taxon>
    </lineage>
</organism>
<dbReference type="EMBL" id="JBHUIK010000007">
    <property type="protein sequence ID" value="MFD2216461.1"/>
    <property type="molecule type" value="Genomic_DNA"/>
</dbReference>
<dbReference type="Proteomes" id="UP001597318">
    <property type="component" value="Unassembled WGS sequence"/>
</dbReference>
<comment type="caution">
    <text evidence="1">The sequence shown here is derived from an EMBL/GenBank/DDBJ whole genome shotgun (WGS) entry which is preliminary data.</text>
</comment>
<dbReference type="RefSeq" id="WP_379053319.1">
    <property type="nucleotide sequence ID" value="NZ_JBHUIK010000007.1"/>
</dbReference>
<evidence type="ECO:0000313" key="2">
    <source>
        <dbReference type="Proteomes" id="UP001597318"/>
    </source>
</evidence>
<accession>A0ABW5C5W2</accession>
<proteinExistence type="predicted"/>
<evidence type="ECO:0000313" key="1">
    <source>
        <dbReference type="EMBL" id="MFD2216461.1"/>
    </source>
</evidence>